<reference evidence="4 5" key="1">
    <citation type="journal article" date="2015" name="Genome Announc.">
        <title>Genomes of Geoalkalibacter ferrihydriticus Z-0531T and Geoalkalibacter subterraneus Red1T, Two Haloalkaliphilic Metal-Reducing Deltaproteobacteria.</title>
        <authorList>
            <person name="Badalamenti J.P."/>
            <person name="Krajmalnik-Brown R."/>
            <person name="Torres C.I."/>
            <person name="Bond D.R."/>
        </authorList>
    </citation>
    <scope>NUCLEOTIDE SEQUENCE [LARGE SCALE GENOMIC DNA]</scope>
    <source>
        <strain evidence="4 5">Red1</strain>
    </source>
</reference>
<evidence type="ECO:0000313" key="4">
    <source>
        <dbReference type="EMBL" id="AJF07606.1"/>
    </source>
</evidence>
<dbReference type="PROSITE" id="PS50110">
    <property type="entry name" value="RESPONSE_REGULATORY"/>
    <property type="match status" value="1"/>
</dbReference>
<dbReference type="InterPro" id="IPR050595">
    <property type="entry name" value="Bact_response_regulator"/>
</dbReference>
<evidence type="ECO:0000256" key="2">
    <source>
        <dbReference type="PROSITE-ProRule" id="PRU00169"/>
    </source>
</evidence>
<dbReference type="AlphaFoldDB" id="A0A0B5FVK0"/>
<name>A0A0B5FVK0_9BACT</name>
<dbReference type="GO" id="GO:0016301">
    <property type="term" value="F:kinase activity"/>
    <property type="evidence" value="ECO:0007669"/>
    <property type="project" value="UniProtKB-KW"/>
</dbReference>
<sequence>MDRIIIADDSETARMFIKRCLEIIGLRDAQFLEAANGRDALQLAKEQFAKGEPVDLLVSDLNMPVMDGVTLLKWVKTSPRLVQLPVLIITSAGNPAKEQELMEQGALAVLNKPVSPANLLKALGSMIDTEDGYA</sequence>
<keyword evidence="1 2" id="KW-0597">Phosphoprotein</keyword>
<keyword evidence="5" id="KW-1185">Reference proteome</keyword>
<dbReference type="InterPro" id="IPR011006">
    <property type="entry name" value="CheY-like_superfamily"/>
</dbReference>
<dbReference type="KEGG" id="gsb:GSUB_15070"/>
<dbReference type="Gene3D" id="3.40.50.2300">
    <property type="match status" value="1"/>
</dbReference>
<dbReference type="GO" id="GO:0000160">
    <property type="term" value="P:phosphorelay signal transduction system"/>
    <property type="evidence" value="ECO:0007669"/>
    <property type="project" value="InterPro"/>
</dbReference>
<dbReference type="SUPFAM" id="SSF52172">
    <property type="entry name" value="CheY-like"/>
    <property type="match status" value="1"/>
</dbReference>
<protein>
    <submittedName>
        <fullName evidence="4">Histidine kinase</fullName>
    </submittedName>
</protein>
<dbReference type="STRING" id="483547.GSUB_15070"/>
<dbReference type="RefSeq" id="WP_040201540.1">
    <property type="nucleotide sequence ID" value="NZ_CP010311.1"/>
</dbReference>
<feature type="modified residue" description="4-aspartylphosphate" evidence="2">
    <location>
        <position position="60"/>
    </location>
</feature>
<dbReference type="InterPro" id="IPR001789">
    <property type="entry name" value="Sig_transdc_resp-reg_receiver"/>
</dbReference>
<dbReference type="Pfam" id="PF00072">
    <property type="entry name" value="Response_reg"/>
    <property type="match status" value="1"/>
</dbReference>
<gene>
    <name evidence="4" type="ORF">GSUB_15070</name>
</gene>
<evidence type="ECO:0000256" key="1">
    <source>
        <dbReference type="ARBA" id="ARBA00022553"/>
    </source>
</evidence>
<dbReference type="OrthoDB" id="9786548at2"/>
<evidence type="ECO:0000259" key="3">
    <source>
        <dbReference type="PROSITE" id="PS50110"/>
    </source>
</evidence>
<feature type="domain" description="Response regulatory" evidence="3">
    <location>
        <begin position="3"/>
        <end position="127"/>
    </location>
</feature>
<dbReference type="PANTHER" id="PTHR44591">
    <property type="entry name" value="STRESS RESPONSE REGULATOR PROTEIN 1"/>
    <property type="match status" value="1"/>
</dbReference>
<dbReference type="HOGENOM" id="CLU_000445_69_17_7"/>
<dbReference type="SMART" id="SM00448">
    <property type="entry name" value="REC"/>
    <property type="match status" value="1"/>
</dbReference>
<dbReference type="EMBL" id="CP010311">
    <property type="protein sequence ID" value="AJF07606.1"/>
    <property type="molecule type" value="Genomic_DNA"/>
</dbReference>
<dbReference type="Proteomes" id="UP000035036">
    <property type="component" value="Chromosome"/>
</dbReference>
<dbReference type="PANTHER" id="PTHR44591:SF25">
    <property type="entry name" value="CHEMOTAXIS TWO-COMPONENT RESPONSE REGULATOR"/>
    <property type="match status" value="1"/>
</dbReference>
<evidence type="ECO:0000313" key="5">
    <source>
        <dbReference type="Proteomes" id="UP000035036"/>
    </source>
</evidence>
<keyword evidence="4" id="KW-0418">Kinase</keyword>
<organism evidence="4 5">
    <name type="scientific">Geoalkalibacter subterraneus</name>
    <dbReference type="NCBI Taxonomy" id="483547"/>
    <lineage>
        <taxon>Bacteria</taxon>
        <taxon>Pseudomonadati</taxon>
        <taxon>Thermodesulfobacteriota</taxon>
        <taxon>Desulfuromonadia</taxon>
        <taxon>Desulfuromonadales</taxon>
        <taxon>Geoalkalibacteraceae</taxon>
        <taxon>Geoalkalibacter</taxon>
    </lineage>
</organism>
<keyword evidence="4" id="KW-0808">Transferase</keyword>
<proteinExistence type="predicted"/>
<accession>A0A0B5FVK0</accession>